<dbReference type="PANTHER" id="PTHR37423">
    <property type="entry name" value="SOLUBLE LYTIC MUREIN TRANSGLYCOSYLASE-RELATED"/>
    <property type="match status" value="1"/>
</dbReference>
<dbReference type="RefSeq" id="WP_205745471.1">
    <property type="nucleotide sequence ID" value="NZ_BMHA01000007.1"/>
</dbReference>
<dbReference type="CDD" id="cd13401">
    <property type="entry name" value="Slt70-like"/>
    <property type="match status" value="1"/>
</dbReference>
<protein>
    <recommendedName>
        <fullName evidence="2">Transglycosylase SLT domain-containing protein</fullName>
    </recommendedName>
</protein>
<proteinExistence type="predicted"/>
<dbReference type="PANTHER" id="PTHR37423:SF2">
    <property type="entry name" value="MEMBRANE-BOUND LYTIC MUREIN TRANSGLYCOSYLASE C"/>
    <property type="match status" value="1"/>
</dbReference>
<dbReference type="Gene3D" id="1.10.530.10">
    <property type="match status" value="1"/>
</dbReference>
<comment type="caution">
    <text evidence="3">The sequence shown here is derived from an EMBL/GenBank/DDBJ whole genome shotgun (WGS) entry which is preliminary data.</text>
</comment>
<organism evidence="3 4">
    <name type="scientific">Egicoccus halophilus</name>
    <dbReference type="NCBI Taxonomy" id="1670830"/>
    <lineage>
        <taxon>Bacteria</taxon>
        <taxon>Bacillati</taxon>
        <taxon>Actinomycetota</taxon>
        <taxon>Nitriliruptoria</taxon>
        <taxon>Egicoccales</taxon>
        <taxon>Egicoccaceae</taxon>
        <taxon>Egicoccus</taxon>
    </lineage>
</organism>
<feature type="domain" description="Transglycosylase SLT" evidence="2">
    <location>
        <begin position="134"/>
        <end position="237"/>
    </location>
</feature>
<dbReference type="SUPFAM" id="SSF53955">
    <property type="entry name" value="Lysozyme-like"/>
    <property type="match status" value="1"/>
</dbReference>
<evidence type="ECO:0000259" key="2">
    <source>
        <dbReference type="Pfam" id="PF01464"/>
    </source>
</evidence>
<gene>
    <name evidence="3" type="ORF">GCM10011354_20400</name>
</gene>
<sequence length="251" mass="25328">MMTLGASGMVDAQARIAAIQGRIQSFQPSTPVLAATASRPSGAGGASNTAARTPSFPAELAASSATPLVGPPAGASTSTPGGTPVATAPDASGASGARTVPGAPAAAGTSAASGVSGTWVNRLPAAGRPWAGAIEQAANEVGLDPALLAALVRHESNFDPDARSRAGAIGLAQLMPGTAAGLRVDPHDPLDNLRGGARYLKQQLDRFGRPELALAAYNAGPNRVAQAGGIPRIQETQRYVERVTNTWEQWR</sequence>
<evidence type="ECO:0000256" key="1">
    <source>
        <dbReference type="SAM" id="MobiDB-lite"/>
    </source>
</evidence>
<feature type="compositionally biased region" description="Low complexity" evidence="1">
    <location>
        <begin position="96"/>
        <end position="112"/>
    </location>
</feature>
<dbReference type="InterPro" id="IPR008258">
    <property type="entry name" value="Transglycosylase_SLT_dom_1"/>
</dbReference>
<evidence type="ECO:0000313" key="4">
    <source>
        <dbReference type="Proteomes" id="UP000650511"/>
    </source>
</evidence>
<dbReference type="Pfam" id="PF01464">
    <property type="entry name" value="SLT"/>
    <property type="match status" value="1"/>
</dbReference>
<name>A0A8J3EU95_9ACTN</name>
<feature type="region of interest" description="Disordered" evidence="1">
    <location>
        <begin position="31"/>
        <end position="112"/>
    </location>
</feature>
<evidence type="ECO:0000313" key="3">
    <source>
        <dbReference type="EMBL" id="GGI06699.1"/>
    </source>
</evidence>
<dbReference type="InterPro" id="IPR023346">
    <property type="entry name" value="Lysozyme-like_dom_sf"/>
</dbReference>
<accession>A0A8J3EU95</accession>
<dbReference type="EMBL" id="BMHA01000007">
    <property type="protein sequence ID" value="GGI06699.1"/>
    <property type="molecule type" value="Genomic_DNA"/>
</dbReference>
<dbReference type="Proteomes" id="UP000650511">
    <property type="component" value="Unassembled WGS sequence"/>
</dbReference>
<dbReference type="AlphaFoldDB" id="A0A8J3EU95"/>
<reference evidence="3" key="2">
    <citation type="submission" date="2020-09" db="EMBL/GenBank/DDBJ databases">
        <authorList>
            <person name="Sun Q."/>
            <person name="Zhou Y."/>
        </authorList>
    </citation>
    <scope>NUCLEOTIDE SEQUENCE</scope>
    <source>
        <strain evidence="3">CGMCC 1.14988</strain>
    </source>
</reference>
<keyword evidence="4" id="KW-1185">Reference proteome</keyword>
<reference evidence="3" key="1">
    <citation type="journal article" date="2014" name="Int. J. Syst. Evol. Microbiol.">
        <title>Complete genome sequence of Corynebacterium casei LMG S-19264T (=DSM 44701T), isolated from a smear-ripened cheese.</title>
        <authorList>
            <consortium name="US DOE Joint Genome Institute (JGI-PGF)"/>
            <person name="Walter F."/>
            <person name="Albersmeier A."/>
            <person name="Kalinowski J."/>
            <person name="Ruckert C."/>
        </authorList>
    </citation>
    <scope>NUCLEOTIDE SEQUENCE</scope>
    <source>
        <strain evidence="3">CGMCC 1.14988</strain>
    </source>
</reference>